<comment type="subunit">
    <text evidence="7">Forms oligomers.</text>
</comment>
<dbReference type="GO" id="GO:0003700">
    <property type="term" value="F:DNA-binding transcription factor activity"/>
    <property type="evidence" value="ECO:0007669"/>
    <property type="project" value="UniProtKB-UniRule"/>
</dbReference>
<dbReference type="AlphaFoldDB" id="A0A926F824"/>
<dbReference type="InterPro" id="IPR038619">
    <property type="entry name" value="MraZ_sf"/>
</dbReference>
<dbReference type="PANTHER" id="PTHR34701">
    <property type="entry name" value="TRANSCRIPTIONAL REGULATOR MRAZ"/>
    <property type="match status" value="1"/>
</dbReference>
<dbReference type="InterPro" id="IPR037914">
    <property type="entry name" value="SpoVT-AbrB_sf"/>
</dbReference>
<dbReference type="CDD" id="cd16321">
    <property type="entry name" value="MraZ_C"/>
    <property type="match status" value="1"/>
</dbReference>
<gene>
    <name evidence="7 9" type="primary">mraZ</name>
    <name evidence="9" type="ORF">H8706_06270</name>
</gene>
<dbReference type="HAMAP" id="MF_01008">
    <property type="entry name" value="MraZ"/>
    <property type="match status" value="1"/>
</dbReference>
<dbReference type="NCBIfam" id="TIGR00242">
    <property type="entry name" value="division/cell wall cluster transcriptional repressor MraZ"/>
    <property type="match status" value="1"/>
</dbReference>
<evidence type="ECO:0000256" key="7">
    <source>
        <dbReference type="HAMAP-Rule" id="MF_01008"/>
    </source>
</evidence>
<keyword evidence="2 7" id="KW-0963">Cytoplasm</keyword>
<keyword evidence="10" id="KW-1185">Reference proteome</keyword>
<feature type="domain" description="SpoVT-AbrB" evidence="8">
    <location>
        <begin position="8"/>
        <end position="50"/>
    </location>
</feature>
<dbReference type="GO" id="GO:0000976">
    <property type="term" value="F:transcription cis-regulatory region binding"/>
    <property type="evidence" value="ECO:0007669"/>
    <property type="project" value="TreeGrafter"/>
</dbReference>
<dbReference type="EMBL" id="JACRTE010000005">
    <property type="protein sequence ID" value="MBC8596471.1"/>
    <property type="molecule type" value="Genomic_DNA"/>
</dbReference>
<evidence type="ECO:0000256" key="1">
    <source>
        <dbReference type="ARBA" id="ARBA00013860"/>
    </source>
</evidence>
<keyword evidence="3" id="KW-0677">Repeat</keyword>
<dbReference type="PANTHER" id="PTHR34701:SF1">
    <property type="entry name" value="TRANSCRIPTIONAL REGULATOR MRAZ"/>
    <property type="match status" value="1"/>
</dbReference>
<protein>
    <recommendedName>
        <fullName evidence="1 7">Transcriptional regulator MraZ</fullName>
    </recommendedName>
</protein>
<keyword evidence="4 7" id="KW-0805">Transcription regulation</keyword>
<comment type="subcellular location">
    <subcellularLocation>
        <location evidence="7">Cytoplasm</location>
        <location evidence="7">Nucleoid</location>
    </subcellularLocation>
</comment>
<accession>A0A926F824</accession>
<dbReference type="Gene3D" id="3.40.1550.20">
    <property type="entry name" value="Transcriptional regulator MraZ domain"/>
    <property type="match status" value="1"/>
</dbReference>
<evidence type="ECO:0000256" key="3">
    <source>
        <dbReference type="ARBA" id="ARBA00022737"/>
    </source>
</evidence>
<dbReference type="GO" id="GO:0009295">
    <property type="term" value="C:nucleoid"/>
    <property type="evidence" value="ECO:0007669"/>
    <property type="project" value="UniProtKB-SubCell"/>
</dbReference>
<evidence type="ECO:0000256" key="6">
    <source>
        <dbReference type="ARBA" id="ARBA00023163"/>
    </source>
</evidence>
<keyword evidence="6 7" id="KW-0804">Transcription</keyword>
<dbReference type="InterPro" id="IPR035644">
    <property type="entry name" value="MraZ_C"/>
</dbReference>
<proteinExistence type="inferred from homology"/>
<dbReference type="SUPFAM" id="SSF89447">
    <property type="entry name" value="AbrB/MazE/MraZ-like"/>
    <property type="match status" value="1"/>
</dbReference>
<dbReference type="RefSeq" id="WP_262431937.1">
    <property type="nucleotide sequence ID" value="NZ_JACRTE010000005.1"/>
</dbReference>
<organism evidence="9 10">
    <name type="scientific">Qingrenia yutianensis</name>
    <dbReference type="NCBI Taxonomy" id="2763676"/>
    <lineage>
        <taxon>Bacteria</taxon>
        <taxon>Bacillati</taxon>
        <taxon>Bacillota</taxon>
        <taxon>Clostridia</taxon>
        <taxon>Eubacteriales</taxon>
        <taxon>Oscillospiraceae</taxon>
        <taxon>Qingrenia</taxon>
    </lineage>
</organism>
<evidence type="ECO:0000256" key="5">
    <source>
        <dbReference type="ARBA" id="ARBA00023125"/>
    </source>
</evidence>
<keyword evidence="5 7" id="KW-0238">DNA-binding</keyword>
<comment type="caution">
    <text evidence="9">The sequence shown here is derived from an EMBL/GenBank/DDBJ whole genome shotgun (WGS) entry which is preliminary data.</text>
</comment>
<name>A0A926F824_9FIRM</name>
<feature type="domain" description="SpoVT-AbrB" evidence="8">
    <location>
        <begin position="79"/>
        <end position="122"/>
    </location>
</feature>
<dbReference type="InterPro" id="IPR035642">
    <property type="entry name" value="MraZ_N"/>
</dbReference>
<sequence>MSYGFSGEYQHSVDAKGRMIVPSKFRELLGESFMVTRGLDNCLFVYPKEAWEAFTQKLKQLPISNTNARQFVRFFLSGAVECELDKQGRILLPQNLRTYAGIMKDVSVIGVGERAEIWDSEQWNGYNGSISPDEVASNMESLGI</sequence>
<dbReference type="InterPro" id="IPR003444">
    <property type="entry name" value="MraZ"/>
</dbReference>
<dbReference type="CDD" id="cd16320">
    <property type="entry name" value="MraZ_N"/>
    <property type="match status" value="1"/>
</dbReference>
<dbReference type="Proteomes" id="UP000647416">
    <property type="component" value="Unassembled WGS sequence"/>
</dbReference>
<reference evidence="9" key="1">
    <citation type="submission" date="2020-08" db="EMBL/GenBank/DDBJ databases">
        <title>Genome public.</title>
        <authorList>
            <person name="Liu C."/>
            <person name="Sun Q."/>
        </authorList>
    </citation>
    <scope>NUCLEOTIDE SEQUENCE</scope>
    <source>
        <strain evidence="9">NSJ-50</strain>
    </source>
</reference>
<evidence type="ECO:0000256" key="2">
    <source>
        <dbReference type="ARBA" id="ARBA00022490"/>
    </source>
</evidence>
<dbReference type="InterPro" id="IPR020603">
    <property type="entry name" value="MraZ_dom"/>
</dbReference>
<evidence type="ECO:0000259" key="8">
    <source>
        <dbReference type="PROSITE" id="PS51740"/>
    </source>
</evidence>
<dbReference type="GO" id="GO:2000143">
    <property type="term" value="P:negative regulation of DNA-templated transcription initiation"/>
    <property type="evidence" value="ECO:0007669"/>
    <property type="project" value="TreeGrafter"/>
</dbReference>
<evidence type="ECO:0000313" key="10">
    <source>
        <dbReference type="Proteomes" id="UP000647416"/>
    </source>
</evidence>
<dbReference type="GO" id="GO:0005737">
    <property type="term" value="C:cytoplasm"/>
    <property type="evidence" value="ECO:0007669"/>
    <property type="project" value="UniProtKB-UniRule"/>
</dbReference>
<comment type="similarity">
    <text evidence="7">Belongs to the MraZ family.</text>
</comment>
<evidence type="ECO:0000256" key="4">
    <source>
        <dbReference type="ARBA" id="ARBA00023015"/>
    </source>
</evidence>
<dbReference type="Pfam" id="PF02381">
    <property type="entry name" value="MraZ"/>
    <property type="match status" value="2"/>
</dbReference>
<dbReference type="InterPro" id="IPR007159">
    <property type="entry name" value="SpoVT-AbrB_dom"/>
</dbReference>
<dbReference type="FunFam" id="3.40.1550.20:FF:000002">
    <property type="entry name" value="Transcriptional regulator MraZ"/>
    <property type="match status" value="1"/>
</dbReference>
<evidence type="ECO:0000313" key="9">
    <source>
        <dbReference type="EMBL" id="MBC8596471.1"/>
    </source>
</evidence>
<dbReference type="PROSITE" id="PS51740">
    <property type="entry name" value="SPOVT_ABRB"/>
    <property type="match status" value="2"/>
</dbReference>